<dbReference type="Proteomes" id="UP000030758">
    <property type="component" value="Unassembled WGS sequence"/>
</dbReference>
<dbReference type="EMBL" id="KL367567">
    <property type="protein sequence ID" value="KFD63709.1"/>
    <property type="molecule type" value="Genomic_DNA"/>
</dbReference>
<name>A0A085N2L3_9BILA</name>
<protein>
    <submittedName>
        <fullName evidence="1">Uncharacterized protein</fullName>
    </submittedName>
</protein>
<dbReference type="AlphaFoldDB" id="A0A085N2L3"/>
<reference evidence="1" key="1">
    <citation type="journal article" date="2014" name="Nat. Genet.">
        <title>Genome and transcriptome of the porcine whipworm Trichuris suis.</title>
        <authorList>
            <person name="Jex A.R."/>
            <person name="Nejsum P."/>
            <person name="Schwarz E.M."/>
            <person name="Hu L."/>
            <person name="Young N.D."/>
            <person name="Hall R.S."/>
            <person name="Korhonen P.K."/>
            <person name="Liao S."/>
            <person name="Thamsborg S."/>
            <person name="Xia J."/>
            <person name="Xu P."/>
            <person name="Wang S."/>
            <person name="Scheerlinck J.P."/>
            <person name="Hofmann A."/>
            <person name="Sternberg P.W."/>
            <person name="Wang J."/>
            <person name="Gasser R.B."/>
        </authorList>
    </citation>
    <scope>NUCLEOTIDE SEQUENCE [LARGE SCALE GENOMIC DNA]</scope>
    <source>
        <strain evidence="1">DCEP-RM93F</strain>
    </source>
</reference>
<gene>
    <name evidence="1" type="ORF">M514_24062</name>
</gene>
<evidence type="ECO:0000313" key="1">
    <source>
        <dbReference type="EMBL" id="KFD63709.1"/>
    </source>
</evidence>
<sequence>MDISIPYENKDSLARRHKEKCQKCLCLSEAARELTGATEFSTLALRALFKFEPEQEITPLLYGTREDNTTAKLTRNINQYEYSMLMKRARFGSVRWGVPTFSNSSRECQDTGFDQHMRNALMYKNAERRLKGEPITGPVRPPTVDPRNAMAKAIKAPVVVERASQCSLDPRAKIICRESLSHLTRIKEPLYIKSNILPSIMTMAWQLARNVRRSGASSEMSTEIKENEVGEKGRRLMVLLPESVVNDHCPLAGV</sequence>
<accession>A0A085N2L3</accession>
<organism evidence="1">
    <name type="scientific">Trichuris suis</name>
    <name type="common">pig whipworm</name>
    <dbReference type="NCBI Taxonomy" id="68888"/>
    <lineage>
        <taxon>Eukaryota</taxon>
        <taxon>Metazoa</taxon>
        <taxon>Ecdysozoa</taxon>
        <taxon>Nematoda</taxon>
        <taxon>Enoplea</taxon>
        <taxon>Dorylaimia</taxon>
        <taxon>Trichinellida</taxon>
        <taxon>Trichuridae</taxon>
        <taxon>Trichuris</taxon>
    </lineage>
</organism>
<proteinExistence type="predicted"/>